<reference evidence="5" key="1">
    <citation type="submission" date="2020-06" db="EMBL/GenBank/DDBJ databases">
        <authorList>
            <consortium name="Plant Systems Biology data submission"/>
        </authorList>
    </citation>
    <scope>NUCLEOTIDE SEQUENCE</scope>
    <source>
        <strain evidence="5">D6</strain>
    </source>
</reference>
<dbReference type="AlphaFoldDB" id="A0A9N8EYU9"/>
<protein>
    <submittedName>
        <fullName evidence="5">Uncharacterized protein</fullName>
    </submittedName>
</protein>
<dbReference type="GO" id="GO:0140647">
    <property type="term" value="P:P450-containing electron transport chain"/>
    <property type="evidence" value="ECO:0007669"/>
    <property type="project" value="InterPro"/>
</dbReference>
<evidence type="ECO:0000256" key="3">
    <source>
        <dbReference type="ARBA" id="ARBA00023004"/>
    </source>
</evidence>
<proteinExistence type="predicted"/>
<dbReference type="InterPro" id="IPR001055">
    <property type="entry name" value="Adrenodoxin-like"/>
</dbReference>
<gene>
    <name evidence="5" type="ORF">SEMRO_2146_G316410.1</name>
</gene>
<keyword evidence="2" id="KW-0479">Metal-binding</keyword>
<dbReference type="Gene3D" id="3.10.20.30">
    <property type="match status" value="1"/>
</dbReference>
<keyword evidence="6" id="KW-1185">Reference proteome</keyword>
<keyword evidence="1" id="KW-0001">2Fe-2S</keyword>
<accession>A0A9N8EYU9</accession>
<keyword evidence="4" id="KW-0411">Iron-sulfur</keyword>
<evidence type="ECO:0000313" key="5">
    <source>
        <dbReference type="EMBL" id="CAB9528091.1"/>
    </source>
</evidence>
<name>A0A9N8EYU9_9STRA</name>
<dbReference type="GO" id="GO:0046872">
    <property type="term" value="F:metal ion binding"/>
    <property type="evidence" value="ECO:0007669"/>
    <property type="project" value="UniProtKB-KW"/>
</dbReference>
<dbReference type="GO" id="GO:0051537">
    <property type="term" value="F:2 iron, 2 sulfur cluster binding"/>
    <property type="evidence" value="ECO:0007669"/>
    <property type="project" value="UniProtKB-KW"/>
</dbReference>
<dbReference type="EMBL" id="CAICTM010002144">
    <property type="protein sequence ID" value="CAB9528091.1"/>
    <property type="molecule type" value="Genomic_DNA"/>
</dbReference>
<organism evidence="5 6">
    <name type="scientific">Seminavis robusta</name>
    <dbReference type="NCBI Taxonomy" id="568900"/>
    <lineage>
        <taxon>Eukaryota</taxon>
        <taxon>Sar</taxon>
        <taxon>Stramenopiles</taxon>
        <taxon>Ochrophyta</taxon>
        <taxon>Bacillariophyta</taxon>
        <taxon>Bacillariophyceae</taxon>
        <taxon>Bacillariophycidae</taxon>
        <taxon>Naviculales</taxon>
        <taxon>Naviculaceae</taxon>
        <taxon>Seminavis</taxon>
    </lineage>
</organism>
<comment type="caution">
    <text evidence="5">The sequence shown here is derived from an EMBL/GenBank/DDBJ whole genome shotgun (WGS) entry which is preliminary data.</text>
</comment>
<evidence type="ECO:0000313" key="6">
    <source>
        <dbReference type="Proteomes" id="UP001153069"/>
    </source>
</evidence>
<evidence type="ECO:0000256" key="2">
    <source>
        <dbReference type="ARBA" id="ARBA00022723"/>
    </source>
</evidence>
<dbReference type="Proteomes" id="UP001153069">
    <property type="component" value="Unassembled WGS sequence"/>
</dbReference>
<dbReference type="InterPro" id="IPR012675">
    <property type="entry name" value="Beta-grasp_dom_sf"/>
</dbReference>
<dbReference type="InterPro" id="IPR036010">
    <property type="entry name" value="2Fe-2S_ferredoxin-like_sf"/>
</dbReference>
<dbReference type="OrthoDB" id="268593at2759"/>
<keyword evidence="3" id="KW-0408">Iron</keyword>
<evidence type="ECO:0000256" key="4">
    <source>
        <dbReference type="ARBA" id="ARBA00023014"/>
    </source>
</evidence>
<dbReference type="GO" id="GO:0005739">
    <property type="term" value="C:mitochondrion"/>
    <property type="evidence" value="ECO:0007669"/>
    <property type="project" value="TreeGrafter"/>
</dbReference>
<dbReference type="PANTHER" id="PTHR23426">
    <property type="entry name" value="FERREDOXIN/ADRENODOXIN"/>
    <property type="match status" value="1"/>
</dbReference>
<evidence type="ECO:0000256" key="1">
    <source>
        <dbReference type="ARBA" id="ARBA00022714"/>
    </source>
</evidence>
<dbReference type="PANTHER" id="PTHR23426:SF67">
    <property type="entry name" value="2FE-2S FERREDOXIN-TYPE DOMAIN-CONTAINING PROTEIN"/>
    <property type="match status" value="1"/>
</dbReference>
<sequence length="182" mass="19961">MLAPLRLLQRTQRVVASRAVTGTVTRSAVRHQAPTFAVRALSAEAAPSAFDVIVQLTFVDPNGARRQVPAYVGKTLHETCDMHGIDIGPAVRAGDSEIARSERWIEPTFGEGPAAGFDHVILHGKGSETANHRTEREMSLLSEYWDDDEVFDESRLACMVTVTKAMDGMIVYVPDRIVCDIP</sequence>
<dbReference type="GO" id="GO:0009055">
    <property type="term" value="F:electron transfer activity"/>
    <property type="evidence" value="ECO:0007669"/>
    <property type="project" value="TreeGrafter"/>
</dbReference>
<dbReference type="SUPFAM" id="SSF54292">
    <property type="entry name" value="2Fe-2S ferredoxin-like"/>
    <property type="match status" value="1"/>
</dbReference>